<gene>
    <name evidence="2" type="ORF">EV678_1767</name>
</gene>
<evidence type="ECO:0000313" key="3">
    <source>
        <dbReference type="Proteomes" id="UP000292136"/>
    </source>
</evidence>
<dbReference type="EMBL" id="SHKM01000001">
    <property type="protein sequence ID" value="RZT90942.1"/>
    <property type="molecule type" value="Genomic_DNA"/>
</dbReference>
<dbReference type="SUPFAM" id="SSF141371">
    <property type="entry name" value="PilZ domain-like"/>
    <property type="match status" value="1"/>
</dbReference>
<evidence type="ECO:0000259" key="1">
    <source>
        <dbReference type="Pfam" id="PF07238"/>
    </source>
</evidence>
<comment type="caution">
    <text evidence="2">The sequence shown here is derived from an EMBL/GenBank/DDBJ whole genome shotgun (WGS) entry which is preliminary data.</text>
</comment>
<name>A0ABY0IUH7_9RHOO</name>
<evidence type="ECO:0000313" key="2">
    <source>
        <dbReference type="EMBL" id="RZT90942.1"/>
    </source>
</evidence>
<reference evidence="2 3" key="1">
    <citation type="submission" date="2019-02" db="EMBL/GenBank/DDBJ databases">
        <title>Genomic Encyclopedia of Type Strains, Phase IV (KMG-IV): sequencing the most valuable type-strain genomes for metagenomic binning, comparative biology and taxonomic classification.</title>
        <authorList>
            <person name="Goeker M."/>
        </authorList>
    </citation>
    <scope>NUCLEOTIDE SEQUENCE [LARGE SCALE GENOMIC DNA]</scope>
    <source>
        <strain evidence="2 3">DSM 21223</strain>
    </source>
</reference>
<dbReference type="Pfam" id="PF07238">
    <property type="entry name" value="PilZ"/>
    <property type="match status" value="1"/>
</dbReference>
<accession>A0ABY0IUH7</accession>
<protein>
    <submittedName>
        <fullName evidence="2">PilZ domain-containing protein</fullName>
    </submittedName>
</protein>
<proteinExistence type="predicted"/>
<sequence>MQEQRRHVRIRFAKPLPAYVGHQGQNLRAELHNVSLGGALLRTDLPLAIGDRFGLEFALQGMGIDTVPIVISRGLGDLVGVRFDLGPASEIQLEGAIQDSLRNGIASVLSMHTLAGRKVMRIAGALNLSLRNDFFHALDKMGVAEIDLSEVTTVDADGLALCVVAAERRGVVIERLSPAVASLWRAARQPSA</sequence>
<dbReference type="Proteomes" id="UP000292136">
    <property type="component" value="Unassembled WGS sequence"/>
</dbReference>
<dbReference type="InterPro" id="IPR009875">
    <property type="entry name" value="PilZ_domain"/>
</dbReference>
<dbReference type="Gene3D" id="2.40.10.220">
    <property type="entry name" value="predicted glycosyltransferase like domains"/>
    <property type="match status" value="1"/>
</dbReference>
<dbReference type="RefSeq" id="WP_165397477.1">
    <property type="nucleotide sequence ID" value="NZ_SHKM01000001.1"/>
</dbReference>
<feature type="domain" description="PilZ" evidence="1">
    <location>
        <begin position="3"/>
        <end position="94"/>
    </location>
</feature>
<keyword evidence="3" id="KW-1185">Reference proteome</keyword>
<organism evidence="2 3">
    <name type="scientific">Azospira oryzae</name>
    <dbReference type="NCBI Taxonomy" id="146939"/>
    <lineage>
        <taxon>Bacteria</taxon>
        <taxon>Pseudomonadati</taxon>
        <taxon>Pseudomonadota</taxon>
        <taxon>Betaproteobacteria</taxon>
        <taxon>Rhodocyclales</taxon>
        <taxon>Rhodocyclaceae</taxon>
        <taxon>Azospira</taxon>
    </lineage>
</organism>